<gene>
    <name evidence="1" type="ORF">QAD02_018764</name>
</gene>
<accession>A0ACC2PHW8</accession>
<keyword evidence="2" id="KW-1185">Reference proteome</keyword>
<dbReference type="EMBL" id="CM056741">
    <property type="protein sequence ID" value="KAJ8682972.1"/>
    <property type="molecule type" value="Genomic_DNA"/>
</dbReference>
<evidence type="ECO:0000313" key="1">
    <source>
        <dbReference type="EMBL" id="KAJ8682972.1"/>
    </source>
</evidence>
<comment type="caution">
    <text evidence="1">The sequence shown here is derived from an EMBL/GenBank/DDBJ whole genome shotgun (WGS) entry which is preliminary data.</text>
</comment>
<proteinExistence type="predicted"/>
<reference evidence="1" key="1">
    <citation type="submission" date="2023-04" db="EMBL/GenBank/DDBJ databases">
        <title>A chromosome-level genome assembly of the parasitoid wasp Eretmocerus hayati.</title>
        <authorList>
            <person name="Zhong Y."/>
            <person name="Liu S."/>
            <person name="Liu Y."/>
        </authorList>
    </citation>
    <scope>NUCLEOTIDE SEQUENCE</scope>
    <source>
        <strain evidence="1">ZJU_SS_LIU_2023</strain>
    </source>
</reference>
<sequence length="551" mass="63396">MLVLRIGLVLRLLFFIDFSWGQSDWHDDYGPWYIATKGEPWPMPNDRQMFNEYLHLDHEFDLQVIQKSCDILKNAKERYKQIIEREQSIMKKYSKSQSTRIFNQPMTYRTSAGSSGNLAGLKIFLNQDCESYPRLNSNESYALRIPHSDGNVYASLTSDSIWGILRGLETFSQLIAWSKNGSSLLMKKQIIEDLPRFAHRGLLLDTSRHFFSVEDILKILDAMSYNKLNVFHWHIIDGNSFPWKSVTFPELSEKGAYYPTMVYKPEDVKQVIEFARLRGIRVVPEFDTPGHTISWGQSHPELLTPCYGSDGHPSGKYGPMDPTRPAVLSFVRAVLSEVATIFPDEHLHLGGDEVLFDCWRSNPNVSEFVKANHLGDHYEKLEELFVRDLLNHAHKSLNKQPIVWQEVFDNGLKLTPETVVHVWTGDWKLELQNVTVKGQKALLSACWYLSDLASGGDWAKFYDCDPLDFRGSYINKKLVIGGEACMWGEYVDSNNIHSRIWPRASAVAERLWSNERQEHTKTAQRLEEHACRMNRRDISAQPPNGSGFCLK</sequence>
<protein>
    <submittedName>
        <fullName evidence="1">Uncharacterized protein</fullName>
    </submittedName>
</protein>
<name>A0ACC2PHW8_9HYME</name>
<dbReference type="Proteomes" id="UP001239111">
    <property type="component" value="Chromosome 1"/>
</dbReference>
<evidence type="ECO:0000313" key="2">
    <source>
        <dbReference type="Proteomes" id="UP001239111"/>
    </source>
</evidence>
<organism evidence="1 2">
    <name type="scientific">Eretmocerus hayati</name>
    <dbReference type="NCBI Taxonomy" id="131215"/>
    <lineage>
        <taxon>Eukaryota</taxon>
        <taxon>Metazoa</taxon>
        <taxon>Ecdysozoa</taxon>
        <taxon>Arthropoda</taxon>
        <taxon>Hexapoda</taxon>
        <taxon>Insecta</taxon>
        <taxon>Pterygota</taxon>
        <taxon>Neoptera</taxon>
        <taxon>Endopterygota</taxon>
        <taxon>Hymenoptera</taxon>
        <taxon>Apocrita</taxon>
        <taxon>Proctotrupomorpha</taxon>
        <taxon>Chalcidoidea</taxon>
        <taxon>Aphelinidae</taxon>
        <taxon>Aphelininae</taxon>
        <taxon>Eretmocerus</taxon>
    </lineage>
</organism>